<evidence type="ECO:0000256" key="13">
    <source>
        <dbReference type="ARBA" id="ARBA00023180"/>
    </source>
</evidence>
<dbReference type="Gene3D" id="3.10.120.10">
    <property type="entry name" value="Cytochrome b5-like heme/steroid binding domain"/>
    <property type="match status" value="1"/>
</dbReference>
<evidence type="ECO:0000256" key="12">
    <source>
        <dbReference type="ARBA" id="ARBA00023175"/>
    </source>
</evidence>
<feature type="compositionally biased region" description="Basic and acidic residues" evidence="17">
    <location>
        <begin position="1706"/>
        <end position="1715"/>
    </location>
</feature>
<keyword evidence="8 16" id="KW-0067">ATP-binding</keyword>
<dbReference type="InterPro" id="IPR001199">
    <property type="entry name" value="Cyt_B5-like_heme/steroid-bd"/>
</dbReference>
<comment type="caution">
    <text evidence="16">Lacks conserved residue(s) required for the propagation of feature annotation.</text>
</comment>
<dbReference type="Gene3D" id="3.90.550.10">
    <property type="entry name" value="Spore Coat Polysaccharide Biosynthesis Protein SpsA, Chain A"/>
    <property type="match status" value="1"/>
</dbReference>
<evidence type="ECO:0000256" key="11">
    <source>
        <dbReference type="ARBA" id="ARBA00023136"/>
    </source>
</evidence>
<feature type="binding site" evidence="16">
    <location>
        <begin position="113"/>
        <end position="120"/>
    </location>
    <ligand>
        <name>ATP</name>
        <dbReference type="ChEBI" id="CHEBI:30616"/>
    </ligand>
</feature>
<evidence type="ECO:0000256" key="1">
    <source>
        <dbReference type="ARBA" id="ARBA00004651"/>
    </source>
</evidence>
<keyword evidence="14 16" id="KW-0009">Actin-binding</keyword>
<feature type="transmembrane region" description="Helical" evidence="18">
    <location>
        <begin position="1163"/>
        <end position="1185"/>
    </location>
</feature>
<dbReference type="PANTHER" id="PTHR22914">
    <property type="entry name" value="CHITIN SYNTHASE"/>
    <property type="match status" value="1"/>
</dbReference>
<keyword evidence="4" id="KW-0328">Glycosyltransferase</keyword>
<dbReference type="SUPFAM" id="SSF53448">
    <property type="entry name" value="Nucleotide-diphospho-sugar transferases"/>
    <property type="match status" value="1"/>
</dbReference>
<keyword evidence="10 16" id="KW-0518">Myosin</keyword>
<comment type="catalytic activity">
    <reaction evidence="15">
        <text>[(1-&gt;4)-N-acetyl-beta-D-glucosaminyl](n) + UDP-N-acetyl-alpha-D-glucosamine = [(1-&gt;4)-N-acetyl-beta-D-glucosaminyl](n+1) + UDP + H(+)</text>
        <dbReference type="Rhea" id="RHEA:16637"/>
        <dbReference type="Rhea" id="RHEA-COMP:9593"/>
        <dbReference type="Rhea" id="RHEA-COMP:9595"/>
        <dbReference type="ChEBI" id="CHEBI:15378"/>
        <dbReference type="ChEBI" id="CHEBI:17029"/>
        <dbReference type="ChEBI" id="CHEBI:57705"/>
        <dbReference type="ChEBI" id="CHEBI:58223"/>
        <dbReference type="EC" id="2.4.1.16"/>
    </reaction>
</comment>
<evidence type="ECO:0000256" key="9">
    <source>
        <dbReference type="ARBA" id="ARBA00022989"/>
    </source>
</evidence>
<dbReference type="InterPro" id="IPR036400">
    <property type="entry name" value="Cyt_B5-like_heme/steroid_sf"/>
</dbReference>
<evidence type="ECO:0000259" key="20">
    <source>
        <dbReference type="PROSITE" id="PS51456"/>
    </source>
</evidence>
<dbReference type="CDD" id="cd14879">
    <property type="entry name" value="MYSc_Myo17"/>
    <property type="match status" value="1"/>
</dbReference>
<dbReference type="GO" id="GO:0030428">
    <property type="term" value="C:cell septum"/>
    <property type="evidence" value="ECO:0007669"/>
    <property type="project" value="TreeGrafter"/>
</dbReference>
<evidence type="ECO:0000313" key="22">
    <source>
        <dbReference type="Proteomes" id="UP000663841"/>
    </source>
</evidence>
<evidence type="ECO:0000256" key="16">
    <source>
        <dbReference type="PROSITE-ProRule" id="PRU00782"/>
    </source>
</evidence>
<dbReference type="SUPFAM" id="SSF55856">
    <property type="entry name" value="Cytochrome b5-like heme/steroid binding domain"/>
    <property type="match status" value="1"/>
</dbReference>
<dbReference type="EC" id="2.4.1.16" evidence="2"/>
<feature type="region of interest" description="Disordered" evidence="17">
    <location>
        <begin position="818"/>
        <end position="848"/>
    </location>
</feature>
<dbReference type="InterPro" id="IPR029044">
    <property type="entry name" value="Nucleotide-diphossugar_trans"/>
</dbReference>
<evidence type="ECO:0000256" key="6">
    <source>
        <dbReference type="ARBA" id="ARBA00022692"/>
    </source>
</evidence>
<sequence>MGSRSGLDTHDLTALVSSTGGSTVYPSEESILNVLQTRFRADEPYVRIAGTTLVVVNPLKALASVNDLSAAEYAKLARAVEKPQLQPHVYELAARVYAMMKRTGIPQTVVFRGISGSGKSHTASLFSTQLVRLSARSGPAAQVATQLGALQTILASFGHAKTSHTASASRFSSYTELYFDSPNRAHLTGAVVHTFGLDKRRLSRLAHDERTFHVFYQLLAGATAQERDSLVLGDMTDYNLLASSGCYRLPAGPFSDDALAMLDLRDALKTLAFKTKHINSIWSLLTAILTLGNIQFADHGGTTNEARGESAYVTNPEVLEQVATLLGVPSEDLSDALTIRTNYVRRDLFTSVLNATECAKQAEQLAMDLYAILFAYVVETANHRIAPRDPDQLPESAGLIAMLDTPGFQARNNGAGTLLASALAENGFDEFCANFQAECINAFVLRHAFDDTMGLNSRVTSDGISLPIVQLVDNSACVELLRGVSVSGSIERPGGVIGLIDKAARGAGTGSAVPHPNDLLQDMTHAFGVHASYISSPSASAADQALFGIAHYAGPVSYDVRDFVAKDVDTLDPGVLNVLRRSNEPFIEKLIAGPAVRVEMHARERGVVVRAQVGSRALRMPNSRLRRSDENREELDPEGIYPVMTQVSYALGVATDALGGEPDAQDVPVLWNVTCIRPNDSQTPNSFDKRRVRAQIRALGLREMVERKIGEVVIGVQRQDGDDRYGPGSGWEREGVEGRDRVWLGYEPWKALEDQVRTGEPGEGEEEEVDPVRNYTRHDRNVSAAGVGDGAEDSQLLDNSPFSDNNAADWDRKASYATLPTPPSGAVTPGTPELGVLPTKPEKPEKKPHTEIIEETRVRKVWRAFTWLCTWWIPTILLIHVGRMKRPDVRQAWREKVTICMLIFFACAFVIFYIIIFGKLICPEFDKAWSTDELAGHAAENDYWVAVRGIVYDMTDFWRGSHSDITGSPSSNDLMQELWGQDLTSYFPVPLALGCSGLVADTTMSLSVSNQSTLTVPTAVHTSGSLQAVTTSKLADTNWYSQRFLPKMDGYYKGTLVFDWKAIQGNAKTDDTGRTWAVWDDNVYDLSDYFYTIDRNPNQSKFTFIDSRITDLFNQQPGQDISKNIRTELDKMSTEDQQKIYACLKNVFYVGRVDFRKSAKCQFSSVLLIVFAAILAATILAKFLAALQLTGKRSPEAMDKFVICQVPAYTEDEESLRRTIDSLTTLKYDDKRKLLFIICDGNIIGSGNDRSTPRICLDILGVDPGLDPEPLRFKSVGEGSKQLNYGKVYSGLYEFEGHVVPYIVVVKTGKPTETSKPGNRGKRDSQILLLHYLNRVHFDAPMSPLQLEIYHQMRNVIGIDPAFYEYIFMVDADTTVTPDSLNRLVACTADDSQIIGICGETKLDNEEGSWWTMIQIYEYYISHHLAKAFESLFGSVTCLPGCFSMYRIRTADKGRPIIISNRIIDDYNEGIVDTLHKKNLLHLGEDRYLTTLIMKHFPTFKMKFTPDAIAHTIAPDRWSVLLSQRRRWINSTVHNLCELVVLPELCGICCFSMRFIVFLDLVGTIILPATCVYLVYLIVITATGAGPIPYISLVMLAVTYGLQAVIFLLKREFMLIGWMIIYLMAYPVYSFFLPIYSFWCMDDFSWGNTRLIQNEGGKKVVVMPEDEGFDESMIPLKKFSALNVDPSSPSTPFRYTEYEAEAWETGSRKSEESKHTGYTQAKSMSAHDYARRRAQETGVAASYLAGSQSGDYYRDTNMMTGAGSIRGYGGSQSGHGHGLRSQGSNPNLQQQFLMPQFSGMGGMGMGMPWMGSQAGSDYGGHGGPGSMHMGMMGMNPYMMGSMNSMGMVNNPYAASTMGGGAPRNSVMTNLNMFGGGLEAQQTGNTGLGLGGGTGTGTGGRPMSTFSMATSVNPLGAGPSLSTNPTDDELLTVLKHYLASQDLFSVTKKQVNDSFSVRRLLTVYCVSRSAREAVAQRFPKADLTDRKEFLNKSIDTILTENA</sequence>
<dbReference type="SUPFAM" id="SSF52540">
    <property type="entry name" value="P-loop containing nucleoside triphosphate hydrolases"/>
    <property type="match status" value="1"/>
</dbReference>
<dbReference type="EMBL" id="CAJMWW010000085">
    <property type="protein sequence ID" value="CAE6432360.1"/>
    <property type="molecule type" value="Genomic_DNA"/>
</dbReference>
<gene>
    <name evidence="21" type="ORF">RDB_LOCUS70607</name>
</gene>
<evidence type="ECO:0000256" key="7">
    <source>
        <dbReference type="ARBA" id="ARBA00022741"/>
    </source>
</evidence>
<comment type="caution">
    <text evidence="21">The sequence shown here is derived from an EMBL/GenBank/DDBJ whole genome shotgun (WGS) entry which is preliminary data.</text>
</comment>
<keyword evidence="6 18" id="KW-0812">Transmembrane</keyword>
<dbReference type="SUPFAM" id="SSF109715">
    <property type="entry name" value="DEK C-terminal domain"/>
    <property type="match status" value="1"/>
</dbReference>
<keyword evidence="9 18" id="KW-1133">Transmembrane helix</keyword>
<dbReference type="GO" id="GO:0005524">
    <property type="term" value="F:ATP binding"/>
    <property type="evidence" value="ECO:0007669"/>
    <property type="project" value="UniProtKB-UniRule"/>
</dbReference>
<dbReference type="SMART" id="SM00242">
    <property type="entry name" value="MYSc"/>
    <property type="match status" value="1"/>
</dbReference>
<feature type="transmembrane region" description="Helical" evidence="18">
    <location>
        <begin position="1561"/>
        <end position="1582"/>
    </location>
</feature>
<evidence type="ECO:0000256" key="18">
    <source>
        <dbReference type="SAM" id="Phobius"/>
    </source>
</evidence>
<evidence type="ECO:0000259" key="19">
    <source>
        <dbReference type="PROSITE" id="PS50255"/>
    </source>
</evidence>
<dbReference type="Pfam" id="PF00063">
    <property type="entry name" value="Myosin_head"/>
    <property type="match status" value="1"/>
</dbReference>
<dbReference type="GO" id="GO:0004100">
    <property type="term" value="F:chitin synthase activity"/>
    <property type="evidence" value="ECO:0007669"/>
    <property type="project" value="UniProtKB-EC"/>
</dbReference>
<dbReference type="InterPro" id="IPR036037">
    <property type="entry name" value="MYSc_Myo17"/>
</dbReference>
<dbReference type="InterPro" id="IPR001609">
    <property type="entry name" value="Myosin_head_motor_dom-like"/>
</dbReference>
<feature type="transmembrane region" description="Helical" evidence="18">
    <location>
        <begin position="1588"/>
        <end position="1609"/>
    </location>
</feature>
<feature type="transmembrane region" description="Helical" evidence="18">
    <location>
        <begin position="861"/>
        <end position="879"/>
    </location>
</feature>
<dbReference type="GO" id="GO:0003779">
    <property type="term" value="F:actin binding"/>
    <property type="evidence" value="ECO:0007669"/>
    <property type="project" value="UniProtKB-KW"/>
</dbReference>
<evidence type="ECO:0000256" key="10">
    <source>
        <dbReference type="ARBA" id="ARBA00023123"/>
    </source>
</evidence>
<evidence type="ECO:0000256" key="4">
    <source>
        <dbReference type="ARBA" id="ARBA00022676"/>
    </source>
</evidence>
<keyword evidence="13" id="KW-0325">Glycoprotein</keyword>
<evidence type="ECO:0000256" key="17">
    <source>
        <dbReference type="SAM" id="MobiDB-lite"/>
    </source>
</evidence>
<feature type="transmembrane region" description="Helical" evidence="18">
    <location>
        <begin position="899"/>
        <end position="921"/>
    </location>
</feature>
<dbReference type="PROSITE" id="PS51456">
    <property type="entry name" value="MYOSIN_MOTOR"/>
    <property type="match status" value="1"/>
</dbReference>
<evidence type="ECO:0000256" key="5">
    <source>
        <dbReference type="ARBA" id="ARBA00022679"/>
    </source>
</evidence>
<dbReference type="GO" id="GO:0016459">
    <property type="term" value="C:myosin complex"/>
    <property type="evidence" value="ECO:0007669"/>
    <property type="project" value="UniProtKB-KW"/>
</dbReference>
<dbReference type="GO" id="GO:0031505">
    <property type="term" value="P:fungal-type cell wall organization"/>
    <property type="evidence" value="ECO:0007669"/>
    <property type="project" value="TreeGrafter"/>
</dbReference>
<dbReference type="SMART" id="SM01117">
    <property type="entry name" value="Cyt-b5"/>
    <property type="match status" value="2"/>
</dbReference>
<keyword evidence="7 16" id="KW-0547">Nucleotide-binding</keyword>
<evidence type="ECO:0000256" key="2">
    <source>
        <dbReference type="ARBA" id="ARBA00012543"/>
    </source>
</evidence>
<feature type="region of interest" description="Disordered" evidence="17">
    <location>
        <begin position="754"/>
        <end position="804"/>
    </location>
</feature>
<dbReference type="InterPro" id="IPR027417">
    <property type="entry name" value="P-loop_NTPase"/>
</dbReference>
<feature type="domain" description="Myosin motor" evidence="20">
    <location>
        <begin position="15"/>
        <end position="705"/>
    </location>
</feature>
<feature type="domain" description="Cytochrome b5 heme-binding" evidence="19">
    <location>
        <begin position="926"/>
        <end position="987"/>
    </location>
</feature>
<dbReference type="Gene3D" id="1.20.58.530">
    <property type="match status" value="1"/>
</dbReference>
<keyword evidence="3" id="KW-1003">Cell membrane</keyword>
<reference evidence="21" key="1">
    <citation type="submission" date="2021-01" db="EMBL/GenBank/DDBJ databases">
        <authorList>
            <person name="Kaushik A."/>
        </authorList>
    </citation>
    <scope>NUCLEOTIDE SEQUENCE</scope>
    <source>
        <strain evidence="21">AG3-T5</strain>
    </source>
</reference>
<evidence type="ECO:0000256" key="14">
    <source>
        <dbReference type="ARBA" id="ARBA00023203"/>
    </source>
</evidence>
<dbReference type="Gene3D" id="1.20.120.720">
    <property type="entry name" value="Myosin VI head, motor domain, U50 subdomain"/>
    <property type="match status" value="1"/>
</dbReference>
<feature type="region of interest" description="Disordered" evidence="17">
    <location>
        <begin position="1766"/>
        <end position="1787"/>
    </location>
</feature>
<dbReference type="InterPro" id="IPR004835">
    <property type="entry name" value="Chitin_synth"/>
</dbReference>
<proteinExistence type="inferred from homology"/>
<keyword evidence="12 16" id="KW-0505">Motor protein</keyword>
<feature type="compositionally biased region" description="Gly residues" evidence="17">
    <location>
        <begin position="1766"/>
        <end position="1776"/>
    </location>
</feature>
<dbReference type="Gene3D" id="3.40.850.10">
    <property type="entry name" value="Kinesin motor domain"/>
    <property type="match status" value="1"/>
</dbReference>
<dbReference type="InterPro" id="IPR036961">
    <property type="entry name" value="Kinesin_motor_dom_sf"/>
</dbReference>
<dbReference type="Pfam" id="PF00173">
    <property type="entry name" value="Cyt-b5"/>
    <property type="match status" value="1"/>
</dbReference>
<dbReference type="PROSITE" id="PS50255">
    <property type="entry name" value="CYTOCHROME_B5_2"/>
    <property type="match status" value="1"/>
</dbReference>
<keyword evidence="11 18" id="KW-0472">Membrane</keyword>
<dbReference type="CDD" id="cd04190">
    <property type="entry name" value="Chitin_synth_C"/>
    <property type="match status" value="1"/>
</dbReference>
<comment type="subcellular location">
    <subcellularLocation>
        <location evidence="1">Cell membrane</location>
        <topology evidence="1">Multi-pass membrane protein</topology>
    </subcellularLocation>
</comment>
<keyword evidence="5" id="KW-0808">Transferase</keyword>
<dbReference type="Pfam" id="PF03142">
    <property type="entry name" value="Chitin_synth_2"/>
    <property type="match status" value="1"/>
</dbReference>
<dbReference type="Proteomes" id="UP000663841">
    <property type="component" value="Unassembled WGS sequence"/>
</dbReference>
<evidence type="ECO:0000256" key="15">
    <source>
        <dbReference type="ARBA" id="ARBA00048014"/>
    </source>
</evidence>
<dbReference type="PRINTS" id="PR00193">
    <property type="entry name" value="MYOSINHEAVY"/>
</dbReference>
<feature type="transmembrane region" description="Helical" evidence="18">
    <location>
        <begin position="1616"/>
        <end position="1639"/>
    </location>
</feature>
<evidence type="ECO:0000256" key="8">
    <source>
        <dbReference type="ARBA" id="ARBA00022840"/>
    </source>
</evidence>
<evidence type="ECO:0000313" key="21">
    <source>
        <dbReference type="EMBL" id="CAE6432360.1"/>
    </source>
</evidence>
<dbReference type="PANTHER" id="PTHR22914:SF13">
    <property type="entry name" value="CHITIN SYNTHASE"/>
    <property type="match status" value="1"/>
</dbReference>
<accession>A0A8H2XSE0</accession>
<protein>
    <recommendedName>
        <fullName evidence="2">chitin synthase</fullName>
        <ecNumber evidence="2">2.4.1.16</ecNumber>
    </recommendedName>
</protein>
<name>A0A8H2XSE0_9AGAM</name>
<dbReference type="GO" id="GO:0005886">
    <property type="term" value="C:plasma membrane"/>
    <property type="evidence" value="ECO:0007669"/>
    <property type="project" value="UniProtKB-SubCell"/>
</dbReference>
<comment type="similarity">
    <text evidence="16">Belongs to the TRAFAC class myosin-kinesin ATPase superfamily. Myosin family.</text>
</comment>
<organism evidence="21 22">
    <name type="scientific">Rhizoctonia solani</name>
    <dbReference type="NCBI Taxonomy" id="456999"/>
    <lineage>
        <taxon>Eukaryota</taxon>
        <taxon>Fungi</taxon>
        <taxon>Dikarya</taxon>
        <taxon>Basidiomycota</taxon>
        <taxon>Agaricomycotina</taxon>
        <taxon>Agaricomycetes</taxon>
        <taxon>Cantharellales</taxon>
        <taxon>Ceratobasidiaceae</taxon>
        <taxon>Rhizoctonia</taxon>
    </lineage>
</organism>
<evidence type="ECO:0000256" key="3">
    <source>
        <dbReference type="ARBA" id="ARBA00022475"/>
    </source>
</evidence>
<dbReference type="Gene3D" id="1.10.10.820">
    <property type="match status" value="1"/>
</dbReference>
<dbReference type="GO" id="GO:0003774">
    <property type="term" value="F:cytoskeletal motor activity"/>
    <property type="evidence" value="ECO:0007669"/>
    <property type="project" value="UniProtKB-UniRule"/>
</dbReference>
<dbReference type="GO" id="GO:0006031">
    <property type="term" value="P:chitin biosynthetic process"/>
    <property type="evidence" value="ECO:0007669"/>
    <property type="project" value="TreeGrafter"/>
</dbReference>
<feature type="region of interest" description="Disordered" evidence="17">
    <location>
        <begin position="1705"/>
        <end position="1731"/>
    </location>
</feature>